<dbReference type="PROSITE" id="PS51702">
    <property type="entry name" value="HTH_MU"/>
    <property type="match status" value="1"/>
</dbReference>
<dbReference type="EMBL" id="AAKOBS010000002">
    <property type="protein sequence ID" value="ECT8495272.1"/>
    <property type="molecule type" value="Genomic_DNA"/>
</dbReference>
<dbReference type="SUPFAM" id="SSF53098">
    <property type="entry name" value="Ribonuclease H-like"/>
    <property type="match status" value="1"/>
</dbReference>
<dbReference type="InterPro" id="IPR012337">
    <property type="entry name" value="RNaseH-like_sf"/>
</dbReference>
<reference evidence="3 4" key="1">
    <citation type="submission" date="2018-07" db="EMBL/GenBank/DDBJ databases">
        <authorList>
            <consortium name="PulseNet: The National Subtyping Network for Foodborne Disease Surveillance"/>
            <person name="Tarr C.L."/>
            <person name="Trees E."/>
            <person name="Katz L.S."/>
            <person name="Carleton-Romer H.A."/>
            <person name="Stroika S."/>
            <person name="Kucerova Z."/>
            <person name="Roache K.F."/>
            <person name="Sabol A.L."/>
            <person name="Besser J."/>
            <person name="Gerner-Smidt P."/>
        </authorList>
    </citation>
    <scope>NUCLEOTIDE SEQUENCE [LARGE SCALE GENOMIC DNA]</scope>
    <source>
        <strain evidence="3 4">PNUSAS006183</strain>
    </source>
</reference>
<dbReference type="GO" id="GO:0003677">
    <property type="term" value="F:DNA binding"/>
    <property type="evidence" value="ECO:0007669"/>
    <property type="project" value="InterPro"/>
</dbReference>
<dbReference type="InterPro" id="IPR036388">
    <property type="entry name" value="WH-like_DNA-bd_sf"/>
</dbReference>
<evidence type="ECO:0000259" key="1">
    <source>
        <dbReference type="PROSITE" id="PS50994"/>
    </source>
</evidence>
<feature type="domain" description="HTH Mu-type" evidence="2">
    <location>
        <begin position="5"/>
        <end position="74"/>
    </location>
</feature>
<dbReference type="Gene3D" id="1.10.10.10">
    <property type="entry name" value="Winged helix-like DNA-binding domain superfamily/Winged helix DNA-binding domain"/>
    <property type="match status" value="1"/>
</dbReference>
<dbReference type="SUPFAM" id="SSF46955">
    <property type="entry name" value="Putative DNA-binding domain"/>
    <property type="match status" value="1"/>
</dbReference>
<dbReference type="InterPro" id="IPR003314">
    <property type="entry name" value="Mu-type_HTH"/>
</dbReference>
<dbReference type="Pfam" id="PF02316">
    <property type="entry name" value="HTH_Tnp_Mu_1"/>
    <property type="match status" value="1"/>
</dbReference>
<evidence type="ECO:0000259" key="2">
    <source>
        <dbReference type="PROSITE" id="PS51702"/>
    </source>
</evidence>
<dbReference type="AlphaFoldDB" id="A0A602YVT7"/>
<dbReference type="PROSITE" id="PS50994">
    <property type="entry name" value="INTEGRASE"/>
    <property type="match status" value="1"/>
</dbReference>
<comment type="caution">
    <text evidence="3">The sequence shown here is derived from an EMBL/GenBank/DDBJ whole genome shotgun (WGS) entry which is preliminary data.</text>
</comment>
<sequence>MNKNSSIWVTSKELITLPGMPTSCSSITRQAAKLGWIRRKRENVSKRGVEFEYLADSLPVETRQALVDRRAQQLLLADKAKAATGVVELKTRIQPRVELEQLKEHPEMVVQEASGLTDKQKQIASARCLLCQEVDKLREFAGMGRNAAVAVIADGSKDGSLPERVANACMVANARKGKRSGLSRSSLQEWYSIYLLTVTDTEKRLVMLAPGHHKETPPEDISWLLAFLAHWRDPNGPTMAYCYRKFAKEWDEVYHDQPAMQAVKPSYDVVRRVMNKLPRRERMRGRVSGAVARSLETYSRRDWSQMPVNGCWICDGKSLNMKVRHPVSRSPFTPELTLIIDGRSRFVVGFSLSYSENQRGVSEAYRYAIAKYGKPLFVYTDNGPGQKNKRFDADITGIFPRAGITHMTGIPGNPQARGIIERLNGVIPYRLAQRFATYNGRGADQDRLKLFSRVLDSADNAAKQFKPLDKRQRAVLDQVPEWDDVIQAIQEEVDDYNEHHEHSALPKFQGKYLSPAVYREAVLAVEGDEIEYLTEIELREMFMPEEIRTVDRGYIELRTNIYFAGALINYDGEKVRVAYDTRNAEEIIIRKMDGVFICKAIWNGNVSVAVPVSDMDRAQEERRQRAHKRVSKKAREIEAQANPALEHKPDFNFGFLSQQMEQQKVGHDNADDGYDFFESEREQKLKKNGTYNH</sequence>
<evidence type="ECO:0000313" key="4">
    <source>
        <dbReference type="Proteomes" id="UP000839894"/>
    </source>
</evidence>
<organism evidence="3 4">
    <name type="scientific">Salmonella enterica subsp. enterica serovar Pensacola</name>
    <dbReference type="NCBI Taxonomy" id="34042"/>
    <lineage>
        <taxon>Bacteria</taxon>
        <taxon>Pseudomonadati</taxon>
        <taxon>Pseudomonadota</taxon>
        <taxon>Gammaproteobacteria</taxon>
        <taxon>Enterobacterales</taxon>
        <taxon>Enterobacteriaceae</taxon>
        <taxon>Salmonella</taxon>
    </lineage>
</organism>
<evidence type="ECO:0000313" key="3">
    <source>
        <dbReference type="EMBL" id="ECT8495272.1"/>
    </source>
</evidence>
<dbReference type="Pfam" id="PF09299">
    <property type="entry name" value="Mu-transpos_C"/>
    <property type="match status" value="1"/>
</dbReference>
<proteinExistence type="predicted"/>
<dbReference type="Gene3D" id="2.30.30.130">
    <property type="entry name" value="Transposase, Mu, C-terminal"/>
    <property type="match status" value="1"/>
</dbReference>
<dbReference type="Proteomes" id="UP000839894">
    <property type="component" value="Unassembled WGS sequence"/>
</dbReference>
<dbReference type="Gene3D" id="3.30.420.10">
    <property type="entry name" value="Ribonuclease H-like superfamily/Ribonuclease H"/>
    <property type="match status" value="1"/>
</dbReference>
<name>A0A602YVT7_SALET</name>
<dbReference type="InterPro" id="IPR036397">
    <property type="entry name" value="RNaseH_sf"/>
</dbReference>
<dbReference type="InterPro" id="IPR015378">
    <property type="entry name" value="Transposase-like_Mu_C"/>
</dbReference>
<dbReference type="SUPFAM" id="SSF50610">
    <property type="entry name" value="mu transposase, C-terminal domain"/>
    <property type="match status" value="1"/>
</dbReference>
<accession>A0A602YVT7</accession>
<feature type="domain" description="Integrase catalytic" evidence="1">
    <location>
        <begin position="303"/>
        <end position="475"/>
    </location>
</feature>
<protein>
    <submittedName>
        <fullName evidence="3">Transposase</fullName>
    </submittedName>
</protein>
<dbReference type="InterPro" id="IPR009004">
    <property type="entry name" value="Transposase_Mu_C"/>
</dbReference>
<dbReference type="InterPro" id="IPR001584">
    <property type="entry name" value="Integrase_cat-core"/>
</dbReference>
<dbReference type="InterPro" id="IPR009061">
    <property type="entry name" value="DNA-bd_dom_put_sf"/>
</dbReference>
<gene>
    <name evidence="3" type="ORF">BWQ27_03385</name>
</gene>
<dbReference type="GO" id="GO:0015074">
    <property type="term" value="P:DNA integration"/>
    <property type="evidence" value="ECO:0007669"/>
    <property type="project" value="InterPro"/>
</dbReference>